<dbReference type="InterPro" id="IPR002931">
    <property type="entry name" value="Transglutaminase-like"/>
</dbReference>
<name>A0ABV5W6C6_9BACL</name>
<feature type="transmembrane region" description="Helical" evidence="2">
    <location>
        <begin position="62"/>
        <end position="80"/>
    </location>
</feature>
<dbReference type="Pfam" id="PF01841">
    <property type="entry name" value="Transglut_core"/>
    <property type="match status" value="1"/>
</dbReference>
<protein>
    <submittedName>
        <fullName evidence="4">DUF4129 domain-containing transglutaminase family protein</fullName>
    </submittedName>
</protein>
<feature type="transmembrane region" description="Helical" evidence="2">
    <location>
        <begin position="119"/>
        <end position="137"/>
    </location>
</feature>
<comment type="caution">
    <text evidence="4">The sequence shown here is derived from an EMBL/GenBank/DDBJ whole genome shotgun (WGS) entry which is preliminary data.</text>
</comment>
<reference evidence="4 5" key="1">
    <citation type="submission" date="2024-09" db="EMBL/GenBank/DDBJ databases">
        <authorList>
            <person name="Sun Q."/>
            <person name="Mori K."/>
        </authorList>
    </citation>
    <scope>NUCLEOTIDE SEQUENCE [LARGE SCALE GENOMIC DNA]</scope>
    <source>
        <strain evidence="4 5">JCM 12520</strain>
    </source>
</reference>
<dbReference type="InterPro" id="IPR038765">
    <property type="entry name" value="Papain-like_cys_pep_sf"/>
</dbReference>
<dbReference type="SMART" id="SM00460">
    <property type="entry name" value="TGc"/>
    <property type="match status" value="1"/>
</dbReference>
<evidence type="ECO:0000259" key="3">
    <source>
        <dbReference type="SMART" id="SM00460"/>
    </source>
</evidence>
<keyword evidence="2" id="KW-0812">Transmembrane</keyword>
<dbReference type="Gene3D" id="3.10.620.30">
    <property type="match status" value="1"/>
</dbReference>
<gene>
    <name evidence="4" type="ORF">ACFFNY_31535</name>
</gene>
<feature type="transmembrane region" description="Helical" evidence="2">
    <location>
        <begin position="144"/>
        <end position="160"/>
    </location>
</feature>
<dbReference type="InterPro" id="IPR052901">
    <property type="entry name" value="Bact_TGase-like"/>
</dbReference>
<feature type="transmembrane region" description="Helical" evidence="2">
    <location>
        <begin position="7"/>
        <end position="26"/>
    </location>
</feature>
<evidence type="ECO:0000256" key="1">
    <source>
        <dbReference type="SAM" id="MobiDB-lite"/>
    </source>
</evidence>
<dbReference type="PANTHER" id="PTHR42736:SF1">
    <property type="entry name" value="PROTEIN-GLUTAMINE GAMMA-GLUTAMYLTRANSFERASE"/>
    <property type="match status" value="1"/>
</dbReference>
<feature type="transmembrane region" description="Helical" evidence="2">
    <location>
        <begin position="166"/>
        <end position="182"/>
    </location>
</feature>
<feature type="domain" description="Transglutaminase-like" evidence="3">
    <location>
        <begin position="559"/>
        <end position="635"/>
    </location>
</feature>
<dbReference type="EMBL" id="JBHMAG010000020">
    <property type="protein sequence ID" value="MFB9756132.1"/>
    <property type="molecule type" value="Genomic_DNA"/>
</dbReference>
<dbReference type="Pfam" id="PF13559">
    <property type="entry name" value="DUF4129"/>
    <property type="match status" value="1"/>
</dbReference>
<feature type="transmembrane region" description="Helical" evidence="2">
    <location>
        <begin position="697"/>
        <end position="717"/>
    </location>
</feature>
<evidence type="ECO:0000313" key="4">
    <source>
        <dbReference type="EMBL" id="MFB9756132.1"/>
    </source>
</evidence>
<dbReference type="InterPro" id="IPR025403">
    <property type="entry name" value="TgpA-like_C"/>
</dbReference>
<feature type="transmembrane region" description="Helical" evidence="2">
    <location>
        <begin position="38"/>
        <end position="57"/>
    </location>
</feature>
<keyword evidence="2" id="KW-0472">Membrane</keyword>
<dbReference type="SUPFAM" id="SSF54001">
    <property type="entry name" value="Cysteine proteinases"/>
    <property type="match status" value="1"/>
</dbReference>
<dbReference type="Proteomes" id="UP001589619">
    <property type="component" value="Unassembled WGS sequence"/>
</dbReference>
<dbReference type="PANTHER" id="PTHR42736">
    <property type="entry name" value="PROTEIN-GLUTAMINE GAMMA-GLUTAMYLTRANSFERASE"/>
    <property type="match status" value="1"/>
</dbReference>
<keyword evidence="2" id="KW-1133">Transmembrane helix</keyword>
<organism evidence="4 5">
    <name type="scientific">Paenibacillus hodogayensis</name>
    <dbReference type="NCBI Taxonomy" id="279208"/>
    <lineage>
        <taxon>Bacteria</taxon>
        <taxon>Bacillati</taxon>
        <taxon>Bacillota</taxon>
        <taxon>Bacilli</taxon>
        <taxon>Bacillales</taxon>
        <taxon>Paenibacillaceae</taxon>
        <taxon>Paenibacillus</taxon>
    </lineage>
</organism>
<evidence type="ECO:0000313" key="5">
    <source>
        <dbReference type="Proteomes" id="UP001589619"/>
    </source>
</evidence>
<proteinExistence type="predicted"/>
<feature type="region of interest" description="Disordered" evidence="1">
    <location>
        <begin position="414"/>
        <end position="485"/>
    </location>
</feature>
<evidence type="ECO:0000256" key="2">
    <source>
        <dbReference type="SAM" id="Phobius"/>
    </source>
</evidence>
<sequence length="824" mass="89888">MSLPERSLLRDGVAAVLLFALLLEWLRPLLDISEWSGVYRISPFVVAFALFVCTDWLRMSPWIAWPAKLLVCSGIVGYLFDPGTFPHPSWLLRYAGLTMKDFVAAADGDWTAISPDNRTMLFVLGWSMMITVIYSSVVERKQALWFVAATLLYLLGLQLWPGVNTANAIIRTVWLGFLLMGLQQFSRLESRFSLRRRTAGWPLGWLMAVPLLLSAAVAAGLWLPSEMRSGVMRPLDTGNLADTFASWSAGGARTYPSLGESAASRGAARTGYGGDDALLGGPVVPDDSVAFTATTERLTYWRGETKTFYTGRGWESGGSVDEGANPLPQRSMEQQVTIVDSSLAGRIFAGGPVERIDELVLRSGRKLSVEDDLLRVHEVYLLNDPDNRDPLRSYRLTVRVPAAPLQPDFAAGRDAHTHAADDALGGGARASDESSAPEARTVRDDSQQGPEHTDAATRPPEAGNGEETGRVAAEGRPAVGDGTSIAGLGVERDRFRAELQLPAGMPGRVKDLAEAVAYEGRDDGERAKMIEAFLKTNYTYRLDARELPKTADDFADTFLFDTMEGYCDYFSTAMVVMLRSVGIPARWVKGFAPGEVDDEGGQGRPMHVTVRNRDAHSWVEAYIAGSGWTTFDPTPGNAVVAAGTDPEAQAVFAAASLERTEPSSGTAWTDRLVGGLRGVRARLLESFGLSGSDGKGFVPWMAAGLLLLIVPTLWMVARLARGSRSPDRNGGAFSAHYGVKPGRPSHRAFDKLWRTLFRRLGRKAPSLTVREYVEGLPLADLSSREALIDFVKQYEAVRYGGLPLSSSAKRALRHLPKRVKRTKN</sequence>
<dbReference type="RefSeq" id="WP_344913197.1">
    <property type="nucleotide sequence ID" value="NZ_BAAAYO010000012.1"/>
</dbReference>
<feature type="transmembrane region" description="Helical" evidence="2">
    <location>
        <begin position="203"/>
        <end position="223"/>
    </location>
</feature>
<keyword evidence="5" id="KW-1185">Reference proteome</keyword>
<feature type="compositionally biased region" description="Basic and acidic residues" evidence="1">
    <location>
        <begin position="440"/>
        <end position="455"/>
    </location>
</feature>
<accession>A0ABV5W6C6</accession>